<accession>A0ABP8RWX1</accession>
<sequence>MTAPSGGTPALPVRTVLAHFRPYTRPYRGRLAVCLAFIAVGPMVDAANLCLFKVLVDDVLTPRDFGAFGTVVTLFVGIMVLGGILSFADDYLCTWVGERFVLDLRDRLFAHMHRMSPGFFERRPVGDLLSRLSGDVNAIESLVVSGLMQLVSYGVRLLVYGGLLFFLNWQLALVSLVSVPLFALASRYFGKRLKAVARETSKRGGRIGAVAEESLGNAALVHAYNRQPAETRRFRTENLGSFAASMAAARLRAIFSPLIDLFEIGAVLVVAAFAVWQMSQDALSLGGLLVFLGYLSQMYSPIKGLAGLSNTVFAASAGAERIIEILREEPSVAAHPHPVPLERAHGAIRLDDVRFTYPGAERPALDGISLDAPPGGTVAVVGPSGAGKTTLTKLLLRFYDPEAGRVALDGVDLRELDLVRVRENIAAVLQETLVFDGSVRDNILWGRPDATEPEMIAAARAADAHDFVTALPQGYDTPVGQRGRLLSGGQRQRLAIARAMIRDAPVLLLDEPTTGLDAHSTEQVMGPMRRLMSGRTTIVISHNLLTVTDADRILYLEEGRILGAGTHTELLTDCPGYAHLYRLHHSANGTRRPVPTPHVRGAVWADLDRERARARYPVGHPLGPPPQPFPRRRNRVPAGPLFRANGR</sequence>
<keyword evidence="2 8" id="KW-0812">Transmembrane</keyword>
<dbReference type="InterPro" id="IPR017871">
    <property type="entry name" value="ABC_transporter-like_CS"/>
</dbReference>
<feature type="transmembrane region" description="Helical" evidence="8">
    <location>
        <begin position="67"/>
        <end position="88"/>
    </location>
</feature>
<feature type="transmembrane region" description="Helical" evidence="8">
    <location>
        <begin position="157"/>
        <end position="184"/>
    </location>
</feature>
<feature type="transmembrane region" description="Helical" evidence="8">
    <location>
        <begin position="254"/>
        <end position="276"/>
    </location>
</feature>
<evidence type="ECO:0000256" key="4">
    <source>
        <dbReference type="ARBA" id="ARBA00022840"/>
    </source>
</evidence>
<gene>
    <name evidence="11" type="ORF">GCM10023175_44840</name>
</gene>
<dbReference type="InterPro" id="IPR027417">
    <property type="entry name" value="P-loop_NTPase"/>
</dbReference>
<evidence type="ECO:0000256" key="1">
    <source>
        <dbReference type="ARBA" id="ARBA00004651"/>
    </source>
</evidence>
<protein>
    <submittedName>
        <fullName evidence="11">ABC transporter ATP-binding protein</fullName>
    </submittedName>
</protein>
<keyword evidence="4 11" id="KW-0067">ATP-binding</keyword>
<comment type="subcellular location">
    <subcellularLocation>
        <location evidence="1">Cell membrane</location>
        <topology evidence="1">Multi-pass membrane protein</topology>
    </subcellularLocation>
</comment>
<comment type="caution">
    <text evidence="11">The sequence shown here is derived from an EMBL/GenBank/DDBJ whole genome shotgun (WGS) entry which is preliminary data.</text>
</comment>
<dbReference type="EMBL" id="BAABGT010000069">
    <property type="protein sequence ID" value="GAA4551975.1"/>
    <property type="molecule type" value="Genomic_DNA"/>
</dbReference>
<dbReference type="SUPFAM" id="SSF52540">
    <property type="entry name" value="P-loop containing nucleoside triphosphate hydrolases"/>
    <property type="match status" value="1"/>
</dbReference>
<keyword evidence="5 8" id="KW-1133">Transmembrane helix</keyword>
<dbReference type="PROSITE" id="PS50893">
    <property type="entry name" value="ABC_TRANSPORTER_2"/>
    <property type="match status" value="1"/>
</dbReference>
<dbReference type="PANTHER" id="PTHR43394">
    <property type="entry name" value="ATP-DEPENDENT PERMEASE MDL1, MITOCHONDRIAL"/>
    <property type="match status" value="1"/>
</dbReference>
<dbReference type="Gene3D" id="3.40.50.300">
    <property type="entry name" value="P-loop containing nucleotide triphosphate hydrolases"/>
    <property type="match status" value="1"/>
</dbReference>
<dbReference type="InterPro" id="IPR003439">
    <property type="entry name" value="ABC_transporter-like_ATP-bd"/>
</dbReference>
<feature type="region of interest" description="Disordered" evidence="7">
    <location>
        <begin position="616"/>
        <end position="647"/>
    </location>
</feature>
<feature type="transmembrane region" description="Helical" evidence="8">
    <location>
        <begin position="30"/>
        <end position="55"/>
    </location>
</feature>
<keyword evidence="3" id="KW-0547">Nucleotide-binding</keyword>
<evidence type="ECO:0000256" key="6">
    <source>
        <dbReference type="ARBA" id="ARBA00023136"/>
    </source>
</evidence>
<dbReference type="RefSeq" id="WP_345421898.1">
    <property type="nucleotide sequence ID" value="NZ_BAABGT010000069.1"/>
</dbReference>
<evidence type="ECO:0000313" key="11">
    <source>
        <dbReference type="EMBL" id="GAA4551975.1"/>
    </source>
</evidence>
<evidence type="ECO:0000256" key="2">
    <source>
        <dbReference type="ARBA" id="ARBA00022692"/>
    </source>
</evidence>
<organism evidence="11 12">
    <name type="scientific">Pseudonocardia xishanensis</name>
    <dbReference type="NCBI Taxonomy" id="630995"/>
    <lineage>
        <taxon>Bacteria</taxon>
        <taxon>Bacillati</taxon>
        <taxon>Actinomycetota</taxon>
        <taxon>Actinomycetes</taxon>
        <taxon>Pseudonocardiales</taxon>
        <taxon>Pseudonocardiaceae</taxon>
        <taxon>Pseudonocardia</taxon>
    </lineage>
</organism>
<dbReference type="PANTHER" id="PTHR43394:SF1">
    <property type="entry name" value="ATP-BINDING CASSETTE SUB-FAMILY B MEMBER 10, MITOCHONDRIAL"/>
    <property type="match status" value="1"/>
</dbReference>
<dbReference type="Proteomes" id="UP001501598">
    <property type="component" value="Unassembled WGS sequence"/>
</dbReference>
<dbReference type="SUPFAM" id="SSF90123">
    <property type="entry name" value="ABC transporter transmembrane region"/>
    <property type="match status" value="1"/>
</dbReference>
<keyword evidence="12" id="KW-1185">Reference proteome</keyword>
<dbReference type="CDD" id="cd18564">
    <property type="entry name" value="ABC_6TM_exporter_like"/>
    <property type="match status" value="1"/>
</dbReference>
<dbReference type="PROSITE" id="PS00211">
    <property type="entry name" value="ABC_TRANSPORTER_1"/>
    <property type="match status" value="1"/>
</dbReference>
<feature type="domain" description="ABC transporter" evidence="9">
    <location>
        <begin position="348"/>
        <end position="583"/>
    </location>
</feature>
<evidence type="ECO:0000259" key="9">
    <source>
        <dbReference type="PROSITE" id="PS50893"/>
    </source>
</evidence>
<feature type="domain" description="ABC transmembrane type-1" evidence="10">
    <location>
        <begin position="51"/>
        <end position="314"/>
    </location>
</feature>
<dbReference type="Pfam" id="PF00664">
    <property type="entry name" value="ABC_membrane"/>
    <property type="match status" value="1"/>
</dbReference>
<dbReference type="InterPro" id="IPR036640">
    <property type="entry name" value="ABC1_TM_sf"/>
</dbReference>
<keyword evidence="6 8" id="KW-0472">Membrane</keyword>
<dbReference type="PROSITE" id="PS50929">
    <property type="entry name" value="ABC_TM1F"/>
    <property type="match status" value="1"/>
</dbReference>
<name>A0ABP8RWX1_9PSEU</name>
<dbReference type="InterPro" id="IPR011527">
    <property type="entry name" value="ABC1_TM_dom"/>
</dbReference>
<evidence type="ECO:0000259" key="10">
    <source>
        <dbReference type="PROSITE" id="PS50929"/>
    </source>
</evidence>
<reference evidence="12" key="1">
    <citation type="journal article" date="2019" name="Int. J. Syst. Evol. Microbiol.">
        <title>The Global Catalogue of Microorganisms (GCM) 10K type strain sequencing project: providing services to taxonomists for standard genome sequencing and annotation.</title>
        <authorList>
            <consortium name="The Broad Institute Genomics Platform"/>
            <consortium name="The Broad Institute Genome Sequencing Center for Infectious Disease"/>
            <person name="Wu L."/>
            <person name="Ma J."/>
        </authorList>
    </citation>
    <scope>NUCLEOTIDE SEQUENCE [LARGE SCALE GENOMIC DNA]</scope>
    <source>
        <strain evidence="12">JCM 17906</strain>
    </source>
</reference>
<proteinExistence type="predicted"/>
<dbReference type="InterPro" id="IPR003593">
    <property type="entry name" value="AAA+_ATPase"/>
</dbReference>
<evidence type="ECO:0000256" key="3">
    <source>
        <dbReference type="ARBA" id="ARBA00022741"/>
    </source>
</evidence>
<evidence type="ECO:0000313" key="12">
    <source>
        <dbReference type="Proteomes" id="UP001501598"/>
    </source>
</evidence>
<evidence type="ECO:0000256" key="5">
    <source>
        <dbReference type="ARBA" id="ARBA00022989"/>
    </source>
</evidence>
<evidence type="ECO:0000256" key="7">
    <source>
        <dbReference type="SAM" id="MobiDB-lite"/>
    </source>
</evidence>
<dbReference type="InterPro" id="IPR039421">
    <property type="entry name" value="Type_1_exporter"/>
</dbReference>
<dbReference type="Gene3D" id="1.20.1560.10">
    <property type="entry name" value="ABC transporter type 1, transmembrane domain"/>
    <property type="match status" value="1"/>
</dbReference>
<dbReference type="GO" id="GO:0005524">
    <property type="term" value="F:ATP binding"/>
    <property type="evidence" value="ECO:0007669"/>
    <property type="project" value="UniProtKB-KW"/>
</dbReference>
<dbReference type="Pfam" id="PF00005">
    <property type="entry name" value="ABC_tran"/>
    <property type="match status" value="1"/>
</dbReference>
<dbReference type="SMART" id="SM00382">
    <property type="entry name" value="AAA"/>
    <property type="match status" value="1"/>
</dbReference>
<evidence type="ECO:0000256" key="8">
    <source>
        <dbReference type="SAM" id="Phobius"/>
    </source>
</evidence>